<proteinExistence type="predicted"/>
<dbReference type="PANTHER" id="PTHR30163:SF10">
    <property type="entry name" value="TRANSGLYCOLASE-RELATED"/>
    <property type="match status" value="1"/>
</dbReference>
<dbReference type="InterPro" id="IPR011970">
    <property type="entry name" value="MltB_2"/>
</dbReference>
<keyword evidence="4" id="KW-1185">Reference proteome</keyword>
<evidence type="ECO:0000313" key="4">
    <source>
        <dbReference type="Proteomes" id="UP000541421"/>
    </source>
</evidence>
<dbReference type="Gene3D" id="1.10.8.350">
    <property type="entry name" value="Bacterial muramidase"/>
    <property type="match status" value="1"/>
</dbReference>
<gene>
    <name evidence="3" type="ORF">HKX40_08815</name>
</gene>
<name>A0A7Y4LB52_9BURK</name>
<evidence type="ECO:0000313" key="3">
    <source>
        <dbReference type="EMBL" id="NOL50228.1"/>
    </source>
</evidence>
<dbReference type="InterPro" id="IPR036366">
    <property type="entry name" value="PGBDSf"/>
</dbReference>
<evidence type="ECO:0000259" key="1">
    <source>
        <dbReference type="Pfam" id="PF01471"/>
    </source>
</evidence>
<dbReference type="FunFam" id="1.10.8.350:FF:000001">
    <property type="entry name" value="Lytic murein transglycosylase B"/>
    <property type="match status" value="1"/>
</dbReference>
<dbReference type="EMBL" id="JABGBO010000009">
    <property type="protein sequence ID" value="NOL50228.1"/>
    <property type="molecule type" value="Genomic_DNA"/>
</dbReference>
<accession>A0A7Y4LB52</accession>
<dbReference type="PANTHER" id="PTHR30163">
    <property type="entry name" value="MEMBRANE-BOUND LYTIC MUREIN TRANSGLYCOSYLASE B"/>
    <property type="match status" value="1"/>
</dbReference>
<dbReference type="Pfam" id="PF13406">
    <property type="entry name" value="SLT_2"/>
    <property type="match status" value="1"/>
</dbReference>
<feature type="domain" description="Peptidoglycan binding-like" evidence="1">
    <location>
        <begin position="338"/>
        <end position="393"/>
    </location>
</feature>
<dbReference type="Pfam" id="PF01471">
    <property type="entry name" value="PG_binding_1"/>
    <property type="match status" value="1"/>
</dbReference>
<organism evidence="3 4">
    <name type="scientific">Pelistega europaea</name>
    <dbReference type="NCBI Taxonomy" id="106147"/>
    <lineage>
        <taxon>Bacteria</taxon>
        <taxon>Pseudomonadati</taxon>
        <taxon>Pseudomonadota</taxon>
        <taxon>Betaproteobacteria</taxon>
        <taxon>Burkholderiales</taxon>
        <taxon>Alcaligenaceae</taxon>
        <taxon>Pelistega</taxon>
    </lineage>
</organism>
<reference evidence="3 4" key="1">
    <citation type="submission" date="2020-05" db="EMBL/GenBank/DDBJ databases">
        <authorList>
            <person name="Niu N."/>
        </authorList>
    </citation>
    <scope>NUCLEOTIDE SEQUENCE [LARGE SCALE GENOMIC DNA]</scope>
    <source>
        <strain evidence="3 4">LMG10982</strain>
    </source>
</reference>
<dbReference type="SUPFAM" id="SSF53955">
    <property type="entry name" value="Lysozyme-like"/>
    <property type="match status" value="1"/>
</dbReference>
<dbReference type="InterPro" id="IPR031304">
    <property type="entry name" value="SLT_2"/>
</dbReference>
<dbReference type="RefSeq" id="WP_171589236.1">
    <property type="nucleotide sequence ID" value="NZ_JABGBO010000009.1"/>
</dbReference>
<protein>
    <submittedName>
        <fullName evidence="3">Lytic murein transglycosylase</fullName>
    </submittedName>
</protein>
<sequence length="396" mass="43507">MGSSHTTAQDNLNKATLSQNKQFTQCIAGLENSAVQSGVSRHTFETLTQNLAPDFSLVEKLNFQPEFRTPIWDYITALVDEERIDDGKSKMRQYKEALKRIAQQYGVDPETVVAVWGVESNFGKNQGKYSLIQALGTLSCTGRRQAFFRKEFFAAMRIIQSGDIPANRLNGSWAGAFGHTQFMPTTFERLAVDFDKDGRRDLIDNSVDALGSTANYLAKAGWVTGQPWGGEVKLPAGMSTAGEGRKQKKTIAYWIGKGVRTADGHALDTVVSDNLRAGLLLPAGRSGPAFLVFKNFDVIYSYNAAESYALAIAHLSDRLRGAGPFVTPWPTDDLGLSRSERRELQELLIKRGYDIGEIDGAIGSKTREAIKAEQTRLGMTADGRAGQKLLKALKNK</sequence>
<dbReference type="InterPro" id="IPR023346">
    <property type="entry name" value="Lysozyme-like_dom_sf"/>
</dbReference>
<feature type="domain" description="Transglycosylase SLT" evidence="2">
    <location>
        <begin position="22"/>
        <end position="317"/>
    </location>
</feature>
<dbReference type="GO" id="GO:0009253">
    <property type="term" value="P:peptidoglycan catabolic process"/>
    <property type="evidence" value="ECO:0007669"/>
    <property type="project" value="TreeGrafter"/>
</dbReference>
<dbReference type="AlphaFoldDB" id="A0A7Y4LB52"/>
<evidence type="ECO:0000259" key="2">
    <source>
        <dbReference type="Pfam" id="PF13406"/>
    </source>
</evidence>
<dbReference type="InterPro" id="IPR036365">
    <property type="entry name" value="PGBD-like_sf"/>
</dbReference>
<dbReference type="NCBIfam" id="TIGR02283">
    <property type="entry name" value="MltB_2"/>
    <property type="match status" value="1"/>
</dbReference>
<dbReference type="InterPro" id="IPR002477">
    <property type="entry name" value="Peptidoglycan-bd-like"/>
</dbReference>
<dbReference type="CDD" id="cd13399">
    <property type="entry name" value="Slt35-like"/>
    <property type="match status" value="1"/>
</dbReference>
<dbReference type="SUPFAM" id="SSF47090">
    <property type="entry name" value="PGBD-like"/>
    <property type="match status" value="1"/>
</dbReference>
<comment type="caution">
    <text evidence="3">The sequence shown here is derived from an EMBL/GenBank/DDBJ whole genome shotgun (WGS) entry which is preliminary data.</text>
</comment>
<dbReference type="Gene3D" id="1.10.530.10">
    <property type="match status" value="1"/>
</dbReference>
<dbReference type="GO" id="GO:0008933">
    <property type="term" value="F:peptidoglycan lytic transglycosylase activity"/>
    <property type="evidence" value="ECO:0007669"/>
    <property type="project" value="TreeGrafter"/>
</dbReference>
<dbReference type="Proteomes" id="UP000541421">
    <property type="component" value="Unassembled WGS sequence"/>
</dbReference>
<dbReference type="InterPro" id="IPR043426">
    <property type="entry name" value="MltB-like"/>
</dbReference>
<dbReference type="Gene3D" id="1.10.101.10">
    <property type="entry name" value="PGBD-like superfamily/PGBD"/>
    <property type="match status" value="1"/>
</dbReference>